<sequence length="1030" mass="104511" precursor="true">MKPVISCPLFSGSLLLAVLATSAPAQELVKDINQTPFGGGSSSPQWFAEATGRLYFSADTPTTGREYFWIDGTGAPPSLLANLAPGAGSSYPNGLVELPSGLIAFRAAPGGIVTPFELYVSNGFAGGTLQLADLVPGSDFEAIGRMALHQGLLYFFATDTATASRSLWRTDGTGGGTVKVEDFGFVSGTGADSEQLASTAGELYFAVGYVLGFQKRWQLYRTPGTPGAAVPIVDVEASSYHGLDDMVGLGTGVVFSANSATEGKELWVSDGTTLGTAVVDIQIGPNGSSPRSFAPLGSHVFFIANDPTAGPEVYRTDGTATGTVRVTDTGGGPGTSYLTDLVAIGGKLYFAAADTQLGVELWTSDGQVGGESIFADIIPGSGGSYPDRIVGFGGEVYCSAYWPGGGTELVATDGTPAGTRLVDFEPFGASDPYEKVEFAGSLYFSGKGLLVGRELFVTDGTSAGTGLVADLGPTTSTVGSGPTGLVGIGGRAVFTAEDGTTAEPRLWVSDGTAAGTHVVGESPAATFPAFFAAGPFEGFVLGGRAFFAPDQEDTGRELWVTDGTAAGTSLLADIAPGTASSQPLPLAVWNGELYFTAQSPTQGRELFATDGTAAGTRLVADIRPGAGGSNPSGTAIHAGQLYFSAETDAAGRELWRTDGTAAGTAQVIDLLPGASPGLVVFSAASLGAHLYFMGQGSSANSELWRTDGTAAGTSLFAEINPAGGSAPVELTRIGDRIVFTAYVNLNRQLFATDGVSVVQLTALPLQVQSEAFKLFANDSKVMTFMRKGSLETVLVATDGTVAGTSELANVQPDTDVVGELFVWRVSSGPHVAFGAYESGQGYELWVTDGTSAGTGPVTSIPGTSVGNAIESLTRVGNRLLFGALDSSLGVELFSLPIASFGGWVAEPFGSGCPGSTGQPPSMAASGAALLGSQLTVEVGAAAPASVVAHYFSTDNASTGLGGCDLYLAAPTLLAMGGTDGSGSTSLPLAIPNDPVLAGQGLWIQSVAIDPGGALFGLAGLTPALEIVLGS</sequence>
<gene>
    <name evidence="2" type="ORF">Pla133_09750</name>
</gene>
<evidence type="ECO:0008006" key="4">
    <source>
        <dbReference type="Google" id="ProtNLM"/>
    </source>
</evidence>
<dbReference type="NCBIfam" id="TIGR04534">
    <property type="entry name" value="ELWxxDGT_rpt"/>
    <property type="match status" value="1"/>
</dbReference>
<evidence type="ECO:0000313" key="3">
    <source>
        <dbReference type="Proteomes" id="UP000316921"/>
    </source>
</evidence>
<dbReference type="EMBL" id="CP036287">
    <property type="protein sequence ID" value="QDU65909.1"/>
    <property type="molecule type" value="Genomic_DNA"/>
</dbReference>
<dbReference type="InterPro" id="IPR030916">
    <property type="entry name" value="ELWxxDGT_rpt"/>
</dbReference>
<organism evidence="2 3">
    <name type="scientific">Engelhardtia mirabilis</name>
    <dbReference type="NCBI Taxonomy" id="2528011"/>
    <lineage>
        <taxon>Bacteria</taxon>
        <taxon>Pseudomonadati</taxon>
        <taxon>Planctomycetota</taxon>
        <taxon>Planctomycetia</taxon>
        <taxon>Planctomycetia incertae sedis</taxon>
        <taxon>Engelhardtia</taxon>
    </lineage>
</organism>
<reference evidence="2 3" key="1">
    <citation type="submission" date="2019-02" db="EMBL/GenBank/DDBJ databases">
        <title>Deep-cultivation of Planctomycetes and their phenomic and genomic characterization uncovers novel biology.</title>
        <authorList>
            <person name="Wiegand S."/>
            <person name="Jogler M."/>
            <person name="Boedeker C."/>
            <person name="Pinto D."/>
            <person name="Vollmers J."/>
            <person name="Rivas-Marin E."/>
            <person name="Kohn T."/>
            <person name="Peeters S.H."/>
            <person name="Heuer A."/>
            <person name="Rast P."/>
            <person name="Oberbeckmann S."/>
            <person name="Bunk B."/>
            <person name="Jeske O."/>
            <person name="Meyerdierks A."/>
            <person name="Storesund J.E."/>
            <person name="Kallscheuer N."/>
            <person name="Luecker S."/>
            <person name="Lage O.M."/>
            <person name="Pohl T."/>
            <person name="Merkel B.J."/>
            <person name="Hornburger P."/>
            <person name="Mueller R.-W."/>
            <person name="Bruemmer F."/>
            <person name="Labrenz M."/>
            <person name="Spormann A.M."/>
            <person name="Op den Camp H."/>
            <person name="Overmann J."/>
            <person name="Amann R."/>
            <person name="Jetten M.S.M."/>
            <person name="Mascher T."/>
            <person name="Medema M.H."/>
            <person name="Devos D.P."/>
            <person name="Kaster A.-K."/>
            <person name="Ovreas L."/>
            <person name="Rohde M."/>
            <person name="Galperin M.Y."/>
            <person name="Jogler C."/>
        </authorList>
    </citation>
    <scope>NUCLEOTIDE SEQUENCE [LARGE SCALE GENOMIC DNA]</scope>
    <source>
        <strain evidence="2 3">Pla133</strain>
    </source>
</reference>
<evidence type="ECO:0000256" key="1">
    <source>
        <dbReference type="SAM" id="SignalP"/>
    </source>
</evidence>
<name>A0A518BG00_9BACT</name>
<proteinExistence type="predicted"/>
<dbReference type="RefSeq" id="WP_145062975.1">
    <property type="nucleotide sequence ID" value="NZ_CP036287.1"/>
</dbReference>
<keyword evidence="3" id="KW-1185">Reference proteome</keyword>
<feature type="signal peptide" evidence="1">
    <location>
        <begin position="1"/>
        <end position="25"/>
    </location>
</feature>
<dbReference type="AlphaFoldDB" id="A0A518BG00"/>
<feature type="chain" id="PRO_5022022809" description="ELWxxDGT repeat protein" evidence="1">
    <location>
        <begin position="26"/>
        <end position="1030"/>
    </location>
</feature>
<dbReference type="Proteomes" id="UP000316921">
    <property type="component" value="Chromosome"/>
</dbReference>
<accession>A0A518BG00</accession>
<keyword evidence="1" id="KW-0732">Signal</keyword>
<evidence type="ECO:0000313" key="2">
    <source>
        <dbReference type="EMBL" id="QDU65909.1"/>
    </source>
</evidence>
<dbReference type="KEGG" id="pbap:Pla133_09750"/>
<protein>
    <recommendedName>
        <fullName evidence="4">ELWxxDGT repeat protein</fullName>
    </recommendedName>
</protein>